<gene>
    <name evidence="1" type="ORF">BJG93_15025</name>
</gene>
<proteinExistence type="predicted"/>
<sequence>MQRWRTNARAWRVNGKQVAYRLIRGRGNCPLRIREADRSDCRRTAWPIVEWAEPKFTATRGRASVLRIDAKD</sequence>
<dbReference type="EMBL" id="CP017561">
    <property type="protein sequence ID" value="APA86559.1"/>
    <property type="molecule type" value="Genomic_DNA"/>
</dbReference>
<protein>
    <submittedName>
        <fullName evidence="1">Uncharacterized protein</fullName>
    </submittedName>
</protein>
<evidence type="ECO:0000313" key="1">
    <source>
        <dbReference type="EMBL" id="APA86559.1"/>
    </source>
</evidence>
<organism evidence="1">
    <name type="scientific">Paraburkholderia sprentiae WSM5005</name>
    <dbReference type="NCBI Taxonomy" id="754502"/>
    <lineage>
        <taxon>Bacteria</taxon>
        <taxon>Pseudomonadati</taxon>
        <taxon>Pseudomonadota</taxon>
        <taxon>Betaproteobacteria</taxon>
        <taxon>Burkholderiales</taxon>
        <taxon>Burkholderiaceae</taxon>
        <taxon>Paraburkholderia</taxon>
    </lineage>
</organism>
<name>A0A1I9YJS6_9BURK</name>
<dbReference type="STRING" id="754502.BJG93_15025"/>
<dbReference type="AlphaFoldDB" id="A0A1I9YJS6"/>
<reference evidence="1" key="1">
    <citation type="submission" date="2016-09" db="EMBL/GenBank/DDBJ databases">
        <title>The Complete Genome of Burkholderia sprentiae wsm5005.</title>
        <authorList>
            <person name="De Meyer S."/>
            <person name="Wang P."/>
            <person name="Terpolilli J."/>
        </authorList>
    </citation>
    <scope>NUCLEOTIDE SEQUENCE [LARGE SCALE GENOMIC DNA]</scope>
    <source>
        <strain evidence="1">WSM5005</strain>
    </source>
</reference>
<accession>A0A1I9YJS6</accession>